<gene>
    <name evidence="10" type="ORF">BDD14_3260</name>
</gene>
<evidence type="ECO:0000256" key="6">
    <source>
        <dbReference type="ARBA" id="ARBA00038076"/>
    </source>
</evidence>
<dbReference type="Proteomes" id="UP000292958">
    <property type="component" value="Unassembled WGS sequence"/>
</dbReference>
<evidence type="ECO:0000256" key="4">
    <source>
        <dbReference type="ARBA" id="ARBA00022989"/>
    </source>
</evidence>
<evidence type="ECO:0000259" key="8">
    <source>
        <dbReference type="Pfam" id="PF02687"/>
    </source>
</evidence>
<dbReference type="RefSeq" id="WP_130419597.1">
    <property type="nucleotide sequence ID" value="NZ_SHKW01000001.1"/>
</dbReference>
<dbReference type="OrthoDB" id="127154at2"/>
<dbReference type="InterPro" id="IPR017800">
    <property type="entry name" value="ADOP"/>
</dbReference>
<feature type="transmembrane region" description="Helical" evidence="7">
    <location>
        <begin position="355"/>
        <end position="382"/>
    </location>
</feature>
<dbReference type="EMBL" id="SHKW01000001">
    <property type="protein sequence ID" value="RZU41731.1"/>
    <property type="molecule type" value="Genomic_DNA"/>
</dbReference>
<evidence type="ECO:0000256" key="2">
    <source>
        <dbReference type="ARBA" id="ARBA00022475"/>
    </source>
</evidence>
<evidence type="ECO:0000256" key="3">
    <source>
        <dbReference type="ARBA" id="ARBA00022692"/>
    </source>
</evidence>
<dbReference type="AlphaFoldDB" id="A0A4Q7YX08"/>
<feature type="transmembrane region" description="Helical" evidence="7">
    <location>
        <begin position="804"/>
        <end position="824"/>
    </location>
</feature>
<reference evidence="10 11" key="1">
    <citation type="submission" date="2019-02" db="EMBL/GenBank/DDBJ databases">
        <title>Genomic Encyclopedia of Archaeal and Bacterial Type Strains, Phase II (KMG-II): from individual species to whole genera.</title>
        <authorList>
            <person name="Goeker M."/>
        </authorList>
    </citation>
    <scope>NUCLEOTIDE SEQUENCE [LARGE SCALE GENOMIC DNA]</scope>
    <source>
        <strain evidence="10 11">DSM 18101</strain>
    </source>
</reference>
<feature type="domain" description="ABC3 transporter permease C-terminal" evidence="8">
    <location>
        <begin position="311"/>
        <end position="427"/>
    </location>
</feature>
<evidence type="ECO:0000256" key="5">
    <source>
        <dbReference type="ARBA" id="ARBA00023136"/>
    </source>
</evidence>
<evidence type="ECO:0000259" key="9">
    <source>
        <dbReference type="Pfam" id="PF12704"/>
    </source>
</evidence>
<feature type="transmembrane region" description="Helical" evidence="7">
    <location>
        <begin position="402"/>
        <end position="426"/>
    </location>
</feature>
<dbReference type="InterPro" id="IPR003838">
    <property type="entry name" value="ABC3_permease_C"/>
</dbReference>
<feature type="transmembrane region" description="Helical" evidence="7">
    <location>
        <begin position="305"/>
        <end position="329"/>
    </location>
</feature>
<comment type="subcellular location">
    <subcellularLocation>
        <location evidence="1">Cell membrane</location>
        <topology evidence="1">Multi-pass membrane protein</topology>
    </subcellularLocation>
</comment>
<feature type="transmembrane region" description="Helical" evidence="7">
    <location>
        <begin position="761"/>
        <end position="784"/>
    </location>
</feature>
<keyword evidence="5 7" id="KW-0472">Membrane</keyword>
<feature type="transmembrane region" description="Helical" evidence="7">
    <location>
        <begin position="447"/>
        <end position="471"/>
    </location>
</feature>
<keyword evidence="4 7" id="KW-1133">Transmembrane helix</keyword>
<keyword evidence="3 7" id="KW-0812">Transmembrane</keyword>
<comment type="similarity">
    <text evidence="6">Belongs to the ABC-4 integral membrane protein family.</text>
</comment>
<dbReference type="InterPro" id="IPR050250">
    <property type="entry name" value="Macrolide_Exporter_MacB"/>
</dbReference>
<dbReference type="GO" id="GO:0005886">
    <property type="term" value="C:plasma membrane"/>
    <property type="evidence" value="ECO:0007669"/>
    <property type="project" value="UniProtKB-SubCell"/>
</dbReference>
<feature type="domain" description="MacB-like periplasmic core" evidence="9">
    <location>
        <begin position="458"/>
        <end position="684"/>
    </location>
</feature>
<evidence type="ECO:0000256" key="7">
    <source>
        <dbReference type="SAM" id="Phobius"/>
    </source>
</evidence>
<evidence type="ECO:0000256" key="1">
    <source>
        <dbReference type="ARBA" id="ARBA00004651"/>
    </source>
</evidence>
<protein>
    <submittedName>
        <fullName evidence="10">Putative permease</fullName>
    </submittedName>
</protein>
<feature type="domain" description="ABC3 transporter permease C-terminal" evidence="8">
    <location>
        <begin position="721"/>
        <end position="834"/>
    </location>
</feature>
<keyword evidence="2" id="KW-1003">Cell membrane</keyword>
<dbReference type="PANTHER" id="PTHR30572">
    <property type="entry name" value="MEMBRANE COMPONENT OF TRANSPORTER-RELATED"/>
    <property type="match status" value="1"/>
</dbReference>
<keyword evidence="11" id="KW-1185">Reference proteome</keyword>
<dbReference type="GO" id="GO:0022857">
    <property type="term" value="F:transmembrane transporter activity"/>
    <property type="evidence" value="ECO:0007669"/>
    <property type="project" value="TreeGrafter"/>
</dbReference>
<sequence>MQNILSDLRYALRQLRRSPVFALTGVLTLALGVGANTAIFSLLDQALLRSLPVRDPQTLVYLQGTGDAWRGHTSNHGGGVESYFSYPMYRDLRDKHAAFEALVATSKTTVGLTRGNMSEFAEAEVVSGNYFSMLGVKPALGRVFTQTEDQQKDAAPVVVVSFDYWRVHMNSDVSVVNQSISLNGHPFKVVGVAASGFRSGVWGESPALFVPMAMIDQVIPGQGRRLADHTDRWMNIIGRLKPGVTTQQAEAMSAPLWHALRADELKALGTASKRFTDSFLTNSRLKVQPAARGFSYNREQYQTPLIAVMGMAFLVLLIAAVNVASLLLVRSAARVREFSLRYALGARAGRIMQQLLLEGLLIGVGGGLVGMLLAPTAIRVLVQRMGADNWMGPFTASMDMRLLLFNFAIAIGVSIFFSLAPALQMLRPDLMQALRTQASTGARGMLGFRRMVVAAQIGLSLLLLVGAGLFVRTMQQLRSFNVGYKTDHLVGFSLAPRLAGYDAERIPALRLRMLDDLGAIAGVEAVGAANSPQLAHQGHSGNVSFAGYKAGPEEDINIYKTNISPSFFETLRVPLIAGRGLTEADNANHPKVAVVNETLAKRYFGSAEKAIGQRFAEGAASHPVFDTEIVGVVRDFNQQGIRSEIYPSTFQPLEQATGTEVSRAVYFYVRTHVAPATMFASIRRLVADVDPMLAIDDLHTMDEQVNQDLENERLIELLAVTFGALATVLAGVGLYGVMAYTTGQRTKEIGIRMALGSSRRLISQLVFSDVLRLASMGVVVGLPLSVMLARLLRSQLFEVSPADPYVLAAAVGLVAIVAVVAALLPARKAAAVEPSEVLRAE</sequence>
<proteinExistence type="inferred from homology"/>
<evidence type="ECO:0000313" key="11">
    <source>
        <dbReference type="Proteomes" id="UP000292958"/>
    </source>
</evidence>
<feature type="transmembrane region" description="Helical" evidence="7">
    <location>
        <begin position="20"/>
        <end position="43"/>
    </location>
</feature>
<accession>A0A4Q7YX08</accession>
<evidence type="ECO:0000313" key="10">
    <source>
        <dbReference type="EMBL" id="RZU41731.1"/>
    </source>
</evidence>
<comment type="caution">
    <text evidence="10">The sequence shown here is derived from an EMBL/GenBank/DDBJ whole genome shotgun (WGS) entry which is preliminary data.</text>
</comment>
<dbReference type="NCBIfam" id="TIGR03434">
    <property type="entry name" value="ADOP"/>
    <property type="match status" value="1"/>
</dbReference>
<name>A0A4Q7YX08_9BACT</name>
<dbReference type="InterPro" id="IPR025857">
    <property type="entry name" value="MacB_PCD"/>
</dbReference>
<feature type="transmembrane region" description="Helical" evidence="7">
    <location>
        <begin position="717"/>
        <end position="740"/>
    </location>
</feature>
<dbReference type="Pfam" id="PF12704">
    <property type="entry name" value="MacB_PCD"/>
    <property type="match status" value="2"/>
</dbReference>
<dbReference type="Pfam" id="PF02687">
    <property type="entry name" value="FtsX"/>
    <property type="match status" value="2"/>
</dbReference>
<feature type="domain" description="MacB-like periplasmic core" evidence="9">
    <location>
        <begin position="26"/>
        <end position="251"/>
    </location>
</feature>
<organism evidence="10 11">
    <name type="scientific">Edaphobacter modestus</name>
    <dbReference type="NCBI Taxonomy" id="388466"/>
    <lineage>
        <taxon>Bacteria</taxon>
        <taxon>Pseudomonadati</taxon>
        <taxon>Acidobacteriota</taxon>
        <taxon>Terriglobia</taxon>
        <taxon>Terriglobales</taxon>
        <taxon>Acidobacteriaceae</taxon>
        <taxon>Edaphobacter</taxon>
    </lineage>
</organism>
<dbReference type="PANTHER" id="PTHR30572:SF4">
    <property type="entry name" value="ABC TRANSPORTER PERMEASE YTRF"/>
    <property type="match status" value="1"/>
</dbReference>